<dbReference type="Pfam" id="PF02826">
    <property type="entry name" value="2-Hacid_dh_C"/>
    <property type="match status" value="1"/>
</dbReference>
<keyword evidence="1" id="KW-0560">Oxidoreductase</keyword>
<dbReference type="AlphaFoldDB" id="A0A848BQE6"/>
<sequence length="322" mass="35164">MKIVVAMPVTEEHKKWLNAAAGDYPVYFADNQAAVGAQVPEDVLSDTEIIIGNLDPELVKKAPNLRWMQLNSAGTGAYIKKGVLPEGAVLTNATGAYGLALSEHMLAQLLAMMKKLYAYYDNQKQSLWKDEGPVTSVYGARALVIGFGDIGSEFGKRLKALGAHVTGIRRRSTVVPPEADEMGTMDKLDDYLAKADIVATSLPDTPATYHLYNKERFAAMKQGAWFLNIGRGNCVVQEDLMEAVKSGHLAGAALDVTDPEPLPADDPMWQVPGIYITPHVSGGYHLAETHNRIVQIACENLEAYFYGGKMKNIVDFQTGYKK</sequence>
<evidence type="ECO:0000256" key="2">
    <source>
        <dbReference type="ARBA" id="ARBA00023027"/>
    </source>
</evidence>
<dbReference type="SUPFAM" id="SSF51735">
    <property type="entry name" value="NAD(P)-binding Rossmann-fold domains"/>
    <property type="match status" value="1"/>
</dbReference>
<dbReference type="GO" id="GO:0051287">
    <property type="term" value="F:NAD binding"/>
    <property type="evidence" value="ECO:0007669"/>
    <property type="project" value="InterPro"/>
</dbReference>
<evidence type="ECO:0000256" key="1">
    <source>
        <dbReference type="ARBA" id="ARBA00023002"/>
    </source>
</evidence>
<dbReference type="InterPro" id="IPR036291">
    <property type="entry name" value="NAD(P)-bd_dom_sf"/>
</dbReference>
<evidence type="ECO:0000313" key="4">
    <source>
        <dbReference type="EMBL" id="NME28551.1"/>
    </source>
</evidence>
<dbReference type="EMBL" id="JABAFG010000011">
    <property type="protein sequence ID" value="NME28551.1"/>
    <property type="molecule type" value="Genomic_DNA"/>
</dbReference>
<gene>
    <name evidence="4" type="ORF">HF872_07920</name>
</gene>
<dbReference type="CDD" id="cd05300">
    <property type="entry name" value="2-Hacid_dh_1"/>
    <property type="match status" value="1"/>
</dbReference>
<reference evidence="4 5" key="1">
    <citation type="submission" date="2020-04" db="EMBL/GenBank/DDBJ databases">
        <authorList>
            <person name="Hitch T.C.A."/>
            <person name="Wylensek D."/>
            <person name="Clavel T."/>
        </authorList>
    </citation>
    <scope>NUCLEOTIDE SEQUENCE [LARGE SCALE GENOMIC DNA]</scope>
    <source>
        <strain evidence="4 5">Oil-RF-744-FAT-WT-6-1</strain>
    </source>
</reference>
<feature type="domain" description="D-isomer specific 2-hydroxyacid dehydrogenase NAD-binding" evidence="3">
    <location>
        <begin position="106"/>
        <end position="281"/>
    </location>
</feature>
<evidence type="ECO:0000259" key="3">
    <source>
        <dbReference type="Pfam" id="PF02826"/>
    </source>
</evidence>
<dbReference type="RefSeq" id="WP_170087663.1">
    <property type="nucleotide sequence ID" value="NZ_JABAFG010000011.1"/>
</dbReference>
<accession>A0A848BQE6</accession>
<organism evidence="4 5">
    <name type="scientific">Megasphaera hexanoica</name>
    <dbReference type="NCBI Taxonomy" id="1675036"/>
    <lineage>
        <taxon>Bacteria</taxon>
        <taxon>Bacillati</taxon>
        <taxon>Bacillota</taxon>
        <taxon>Negativicutes</taxon>
        <taxon>Veillonellales</taxon>
        <taxon>Veillonellaceae</taxon>
        <taxon>Megasphaera</taxon>
    </lineage>
</organism>
<dbReference type="SUPFAM" id="SSF52283">
    <property type="entry name" value="Formate/glycerate dehydrogenase catalytic domain-like"/>
    <property type="match status" value="1"/>
</dbReference>
<dbReference type="InterPro" id="IPR006140">
    <property type="entry name" value="D-isomer_DH_NAD-bd"/>
</dbReference>
<comment type="caution">
    <text evidence="4">The sequence shown here is derived from an EMBL/GenBank/DDBJ whole genome shotgun (WGS) entry which is preliminary data.</text>
</comment>
<proteinExistence type="predicted"/>
<keyword evidence="2" id="KW-0520">NAD</keyword>
<dbReference type="PANTHER" id="PTHR43333:SF1">
    <property type="entry name" value="D-ISOMER SPECIFIC 2-HYDROXYACID DEHYDROGENASE NAD-BINDING DOMAIN-CONTAINING PROTEIN"/>
    <property type="match status" value="1"/>
</dbReference>
<protein>
    <submittedName>
        <fullName evidence="4">D-2-hydroxyacid dehydrogenase</fullName>
    </submittedName>
</protein>
<name>A0A848BQE6_9FIRM</name>
<dbReference type="GO" id="GO:0016491">
    <property type="term" value="F:oxidoreductase activity"/>
    <property type="evidence" value="ECO:0007669"/>
    <property type="project" value="UniProtKB-KW"/>
</dbReference>
<evidence type="ECO:0000313" key="5">
    <source>
        <dbReference type="Proteomes" id="UP000591071"/>
    </source>
</evidence>
<dbReference type="Gene3D" id="3.40.50.720">
    <property type="entry name" value="NAD(P)-binding Rossmann-like Domain"/>
    <property type="match status" value="2"/>
</dbReference>
<dbReference type="PANTHER" id="PTHR43333">
    <property type="entry name" value="2-HACID_DH_C DOMAIN-CONTAINING PROTEIN"/>
    <property type="match status" value="1"/>
</dbReference>
<dbReference type="Proteomes" id="UP000591071">
    <property type="component" value="Unassembled WGS sequence"/>
</dbReference>